<organism evidence="1 2">
    <name type="scientific">Panagrolaimus sp. ES5</name>
    <dbReference type="NCBI Taxonomy" id="591445"/>
    <lineage>
        <taxon>Eukaryota</taxon>
        <taxon>Metazoa</taxon>
        <taxon>Ecdysozoa</taxon>
        <taxon>Nematoda</taxon>
        <taxon>Chromadorea</taxon>
        <taxon>Rhabditida</taxon>
        <taxon>Tylenchina</taxon>
        <taxon>Panagrolaimomorpha</taxon>
        <taxon>Panagrolaimoidea</taxon>
        <taxon>Panagrolaimidae</taxon>
        <taxon>Panagrolaimus</taxon>
    </lineage>
</organism>
<dbReference type="WBParaSite" id="ES5_v2.g14424.t1">
    <property type="protein sequence ID" value="ES5_v2.g14424.t1"/>
    <property type="gene ID" value="ES5_v2.g14424"/>
</dbReference>
<name>A0AC34FB70_9BILA</name>
<protein>
    <submittedName>
        <fullName evidence="2">BTB domain-containing protein</fullName>
    </submittedName>
</protein>
<reference evidence="2" key="1">
    <citation type="submission" date="2022-11" db="UniProtKB">
        <authorList>
            <consortium name="WormBaseParasite"/>
        </authorList>
    </citation>
    <scope>IDENTIFICATION</scope>
</reference>
<dbReference type="Proteomes" id="UP000887579">
    <property type="component" value="Unplaced"/>
</dbReference>
<sequence>PVFDAMFNSAMKEAIESKVEINDFSFDIVEKAVKLCYDFNLVPDISFEDCFLLLTFADKYIMENLKDNLEGYVCDKITVSNLIQYPFALKWIISENRLKALKNSTKNEYLQSDTFTAIHASGVKYALRIYPNGDKSENRGKSRIFLYVYRGNEKKVVAEYTILIKTAKCSQKYDCNFEKYKGHANVYCTTAELFDSKKKFIVDGKLTIRIEGTFKIKRPHPHWKIFKKFGDLWNSDLKDFTIIVDKKEIKAHKCVLAAHSPVFASMFKSPSKETTENKIEITDFSFETVDKAVKLCYGFTCKFFPTLSVNDLFLLIKFSEKYKMENIQENLEEYLCVKITVANVSEVANFAIDIKSSTLQNECLDFLIACLRTTVFVPGMSRLDPDFLDTVFMNFSCRLSETF</sequence>
<evidence type="ECO:0000313" key="1">
    <source>
        <dbReference type="Proteomes" id="UP000887579"/>
    </source>
</evidence>
<proteinExistence type="predicted"/>
<evidence type="ECO:0000313" key="2">
    <source>
        <dbReference type="WBParaSite" id="ES5_v2.g14424.t1"/>
    </source>
</evidence>
<accession>A0AC34FB70</accession>